<dbReference type="WBParaSite" id="SBAD_0000005601-mRNA-1">
    <property type="protein sequence ID" value="SBAD_0000005601-mRNA-1"/>
    <property type="gene ID" value="SBAD_0000005601"/>
</dbReference>
<accession>A0A183I8V5</accession>
<dbReference type="Proteomes" id="UP000270296">
    <property type="component" value="Unassembled WGS sequence"/>
</dbReference>
<dbReference type="GO" id="GO:0008289">
    <property type="term" value="F:lipid binding"/>
    <property type="evidence" value="ECO:0007669"/>
    <property type="project" value="TreeGrafter"/>
</dbReference>
<name>A0A183I8V5_9BILA</name>
<proteinExistence type="predicted"/>
<evidence type="ECO:0000313" key="2">
    <source>
        <dbReference type="EMBL" id="VDO79009.1"/>
    </source>
</evidence>
<evidence type="ECO:0000313" key="4">
    <source>
        <dbReference type="WBParaSite" id="SBAD_0000005601-mRNA-1"/>
    </source>
</evidence>
<organism evidence="4">
    <name type="scientific">Soboliphyme baturini</name>
    <dbReference type="NCBI Taxonomy" id="241478"/>
    <lineage>
        <taxon>Eukaryota</taxon>
        <taxon>Metazoa</taxon>
        <taxon>Ecdysozoa</taxon>
        <taxon>Nematoda</taxon>
        <taxon>Enoplea</taxon>
        <taxon>Dorylaimia</taxon>
        <taxon>Dioctophymatida</taxon>
        <taxon>Dioctophymatoidea</taxon>
        <taxon>Soboliphymatidae</taxon>
        <taxon>Soboliphyme</taxon>
    </lineage>
</organism>
<evidence type="ECO:0000256" key="1">
    <source>
        <dbReference type="ARBA" id="ARBA00004586"/>
    </source>
</evidence>
<evidence type="ECO:0000313" key="3">
    <source>
        <dbReference type="Proteomes" id="UP000270296"/>
    </source>
</evidence>
<dbReference type="EMBL" id="UZAM01000055">
    <property type="protein sequence ID" value="VDO79009.1"/>
    <property type="molecule type" value="Genomic_DNA"/>
</dbReference>
<reference evidence="2 3" key="2">
    <citation type="submission" date="2018-11" db="EMBL/GenBank/DDBJ databases">
        <authorList>
            <consortium name="Pathogen Informatics"/>
        </authorList>
    </citation>
    <scope>NUCLEOTIDE SEQUENCE [LARGE SCALE GENOMIC DNA]</scope>
</reference>
<gene>
    <name evidence="2" type="ORF">SBAD_LOCUS48</name>
</gene>
<keyword evidence="3" id="KW-1185">Reference proteome</keyword>
<comment type="subcellular location">
    <subcellularLocation>
        <location evidence="1">Endoplasmic reticulum membrane</location>
    </subcellularLocation>
</comment>
<sequence>MFEEARRKVTARVLHVDVNHSPICTKRNHPEASRGWMNCIAGPYDPATYHVKYTHTVFVQLENEELHLSIPRNNIHRHATFKCFDYDASFDKEQMFDLREILEMHLGAMVTLRPKRLAHRRWWSRKYPICIKLRRPPADSDENMYTTEEDFDSAGTSVVMCITSHLDHRLGGATRQASLSDSDLCSTLRTKSRKNRFYCLMLFARSSREKEHWFHKYGESISAVLNYLTSSSPQSYLESDAWFASIEAAC</sequence>
<dbReference type="GO" id="GO:0005789">
    <property type="term" value="C:endoplasmic reticulum membrane"/>
    <property type="evidence" value="ECO:0007669"/>
    <property type="project" value="UniProtKB-SubCell"/>
</dbReference>
<dbReference type="OrthoDB" id="26740at2759"/>
<reference evidence="4" key="1">
    <citation type="submission" date="2016-06" db="UniProtKB">
        <authorList>
            <consortium name="WormBaseParasite"/>
        </authorList>
    </citation>
    <scope>IDENTIFICATION</scope>
</reference>
<dbReference type="PANTHER" id="PTHR13466:SF0">
    <property type="entry name" value="SMP-LTD DOMAIN-CONTAINING PROTEIN"/>
    <property type="match status" value="1"/>
</dbReference>
<dbReference type="AlphaFoldDB" id="A0A183I8V5"/>
<dbReference type="PANTHER" id="PTHR13466">
    <property type="entry name" value="TEX2 PROTEIN-RELATED"/>
    <property type="match status" value="1"/>
</dbReference>
<protein>
    <submittedName>
        <fullName evidence="4">PH domain-containing protein</fullName>
    </submittedName>
</protein>